<dbReference type="EMBL" id="LGCL01000026">
    <property type="protein sequence ID" value="KPL76132.1"/>
    <property type="molecule type" value="Genomic_DNA"/>
</dbReference>
<dbReference type="PROSITE" id="PS50206">
    <property type="entry name" value="RHODANESE_3"/>
    <property type="match status" value="1"/>
</dbReference>
<dbReference type="Pfam" id="PF00581">
    <property type="entry name" value="Rhodanese"/>
    <property type="match status" value="1"/>
</dbReference>
<dbReference type="GO" id="GO:0008146">
    <property type="term" value="F:sulfotransferase activity"/>
    <property type="evidence" value="ECO:0007669"/>
    <property type="project" value="TreeGrafter"/>
</dbReference>
<dbReference type="AlphaFoldDB" id="A0A0P6X196"/>
<dbReference type="FunFam" id="3.40.50.720:FF:000033">
    <property type="entry name" value="Adenylyltransferase and sulfurtransferase MOCS3"/>
    <property type="match status" value="1"/>
</dbReference>
<dbReference type="STRING" id="1134406.ADN00_12400"/>
<evidence type="ECO:0000259" key="4">
    <source>
        <dbReference type="PROSITE" id="PS50206"/>
    </source>
</evidence>
<dbReference type="InterPro" id="IPR035985">
    <property type="entry name" value="Ubiquitin-activating_enz"/>
</dbReference>
<dbReference type="GO" id="GO:0008641">
    <property type="term" value="F:ubiquitin-like modifier activating enzyme activity"/>
    <property type="evidence" value="ECO:0007669"/>
    <property type="project" value="InterPro"/>
</dbReference>
<dbReference type="GO" id="GO:0005829">
    <property type="term" value="C:cytosol"/>
    <property type="evidence" value="ECO:0007669"/>
    <property type="project" value="TreeGrafter"/>
</dbReference>
<proteinExistence type="predicted"/>
<dbReference type="Gene3D" id="3.40.250.10">
    <property type="entry name" value="Rhodanese-like domain"/>
    <property type="match status" value="1"/>
</dbReference>
<dbReference type="Gene3D" id="3.40.50.720">
    <property type="entry name" value="NAD(P)-binding Rossmann-like Domain"/>
    <property type="match status" value="1"/>
</dbReference>
<evidence type="ECO:0000313" key="6">
    <source>
        <dbReference type="Proteomes" id="UP000050417"/>
    </source>
</evidence>
<reference evidence="5 6" key="1">
    <citation type="submission" date="2015-07" db="EMBL/GenBank/DDBJ databases">
        <title>Genome sequence of Ornatilinea apprima DSM 23815.</title>
        <authorList>
            <person name="Hemp J."/>
            <person name="Ward L.M."/>
            <person name="Pace L.A."/>
            <person name="Fischer W.W."/>
        </authorList>
    </citation>
    <scope>NUCLEOTIDE SEQUENCE [LARGE SCALE GENOMIC DNA]</scope>
    <source>
        <strain evidence="5 6">P3M-1</strain>
    </source>
</reference>
<dbReference type="Proteomes" id="UP000050417">
    <property type="component" value="Unassembled WGS sequence"/>
</dbReference>
<comment type="caution">
    <text evidence="5">The sequence shown here is derived from an EMBL/GenBank/DDBJ whole genome shotgun (WGS) entry which is preliminary data.</text>
</comment>
<dbReference type="GO" id="GO:0004792">
    <property type="term" value="F:thiosulfate-cyanide sulfurtransferase activity"/>
    <property type="evidence" value="ECO:0007669"/>
    <property type="project" value="TreeGrafter"/>
</dbReference>
<keyword evidence="6" id="KW-1185">Reference proteome</keyword>
<gene>
    <name evidence="5" type="ORF">ADN00_12400</name>
</gene>
<evidence type="ECO:0000256" key="1">
    <source>
        <dbReference type="ARBA" id="ARBA00022679"/>
    </source>
</evidence>
<dbReference type="PANTHER" id="PTHR10953">
    <property type="entry name" value="UBIQUITIN-ACTIVATING ENZYME E1"/>
    <property type="match status" value="1"/>
</dbReference>
<evidence type="ECO:0000313" key="5">
    <source>
        <dbReference type="EMBL" id="KPL76132.1"/>
    </source>
</evidence>
<dbReference type="CDD" id="cd00757">
    <property type="entry name" value="ThiF_MoeB_HesA_family"/>
    <property type="match status" value="1"/>
</dbReference>
<dbReference type="PATRIC" id="fig|1134406.4.peg.3961"/>
<dbReference type="RefSeq" id="WP_075063330.1">
    <property type="nucleotide sequence ID" value="NZ_LGCL01000026.1"/>
</dbReference>
<dbReference type="InterPro" id="IPR001763">
    <property type="entry name" value="Rhodanese-like_dom"/>
</dbReference>
<dbReference type="NCBIfam" id="NF004281">
    <property type="entry name" value="PRK05690.1"/>
    <property type="match status" value="1"/>
</dbReference>
<organism evidence="5 6">
    <name type="scientific">Ornatilinea apprima</name>
    <dbReference type="NCBI Taxonomy" id="1134406"/>
    <lineage>
        <taxon>Bacteria</taxon>
        <taxon>Bacillati</taxon>
        <taxon>Chloroflexota</taxon>
        <taxon>Anaerolineae</taxon>
        <taxon>Anaerolineales</taxon>
        <taxon>Anaerolineaceae</taxon>
        <taxon>Ornatilinea</taxon>
    </lineage>
</organism>
<keyword evidence="3" id="KW-0067">ATP-binding</keyword>
<evidence type="ECO:0000256" key="3">
    <source>
        <dbReference type="ARBA" id="ARBA00022840"/>
    </source>
</evidence>
<dbReference type="InterPro" id="IPR036873">
    <property type="entry name" value="Rhodanese-like_dom_sf"/>
</dbReference>
<dbReference type="GO" id="GO:0016779">
    <property type="term" value="F:nucleotidyltransferase activity"/>
    <property type="evidence" value="ECO:0007669"/>
    <property type="project" value="TreeGrafter"/>
</dbReference>
<dbReference type="InterPro" id="IPR045886">
    <property type="entry name" value="ThiF/MoeB/HesA"/>
</dbReference>
<keyword evidence="1" id="KW-0808">Transferase</keyword>
<dbReference type="Pfam" id="PF00899">
    <property type="entry name" value="ThiF"/>
    <property type="match status" value="1"/>
</dbReference>
<keyword evidence="2" id="KW-0547">Nucleotide-binding</keyword>
<dbReference type="GO" id="GO:0005524">
    <property type="term" value="F:ATP binding"/>
    <property type="evidence" value="ECO:0007669"/>
    <property type="project" value="UniProtKB-KW"/>
</dbReference>
<protein>
    <submittedName>
        <fullName evidence="5">Molybdenum cofactor biosynthesis protein MoeB</fullName>
    </submittedName>
</protein>
<sequence length="383" mass="41787">MLPDLSSEEVLRYSRHLSLPGVGLQGQRKLKNASVLIVGVGGLGSPAALYLAAAGVGRIGLIDYDWVSYSNLQRQILFDQSQVGKLKVEQARARLLGLNGDIEVIAHPEVFSSKNALELSRQYDILLDGSDNFATRYLANDVCVLQGKPYVYGAVYRFDGQVGVFDARQGACYRCLFPEPPAPGTTPSCAEGGVLGVLPGLIGTLQALETVKLITGAGTPAVNRLLMVDGLTFRFDLIDLRKNPACKICGAQPEIRELMDTASFCGEPLPKIDASINDSWEISPAQLAEEIKNGRPIRLIDVRTPEEVEIAVLAGSQLVPHDQIAHHLDDWGRDEDLVLYCRGGVRSLWALRILREAGFEKARHLAGGILAWAREIDPTMKEY</sequence>
<accession>A0A0P6X196</accession>
<dbReference type="SUPFAM" id="SSF69572">
    <property type="entry name" value="Activating enzymes of the ubiquitin-like proteins"/>
    <property type="match status" value="1"/>
</dbReference>
<evidence type="ECO:0000256" key="2">
    <source>
        <dbReference type="ARBA" id="ARBA00022741"/>
    </source>
</evidence>
<feature type="domain" description="Rhodanese" evidence="4">
    <location>
        <begin position="293"/>
        <end position="381"/>
    </location>
</feature>
<dbReference type="InterPro" id="IPR000594">
    <property type="entry name" value="ThiF_NAD_FAD-bd"/>
</dbReference>
<dbReference type="SMART" id="SM00450">
    <property type="entry name" value="RHOD"/>
    <property type="match status" value="1"/>
</dbReference>
<dbReference type="OrthoDB" id="9800872at2"/>
<dbReference type="PANTHER" id="PTHR10953:SF102">
    <property type="entry name" value="ADENYLYLTRANSFERASE AND SULFURTRANSFERASE MOCS3"/>
    <property type="match status" value="1"/>
</dbReference>
<name>A0A0P6X196_9CHLR</name>